<accession>A0A151JTI0</accession>
<dbReference type="EMBL" id="KQ981875">
    <property type="protein sequence ID" value="KYN33996.1"/>
    <property type="molecule type" value="Genomic_DNA"/>
</dbReference>
<sequence length="116" mass="14119">MMQKEFIRYLKNKFNIIKLYDFLMVHLDILKTRRRLYDVCGGLADIVKRFAYRANLQLETLEEILSVFQSYQWASQSINNVDFIYLDNDMYNKTMKFLNTDCLEQLEELRLSYDYN</sequence>
<gene>
    <name evidence="1" type="ORF">ALC56_11660</name>
</gene>
<evidence type="ECO:0000313" key="2">
    <source>
        <dbReference type="Proteomes" id="UP000078541"/>
    </source>
</evidence>
<proteinExistence type="predicted"/>
<dbReference type="AlphaFoldDB" id="A0A151JTI0"/>
<organism evidence="1 2">
    <name type="scientific">Trachymyrmex septentrionalis</name>
    <dbReference type="NCBI Taxonomy" id="34720"/>
    <lineage>
        <taxon>Eukaryota</taxon>
        <taxon>Metazoa</taxon>
        <taxon>Ecdysozoa</taxon>
        <taxon>Arthropoda</taxon>
        <taxon>Hexapoda</taxon>
        <taxon>Insecta</taxon>
        <taxon>Pterygota</taxon>
        <taxon>Neoptera</taxon>
        <taxon>Endopterygota</taxon>
        <taxon>Hymenoptera</taxon>
        <taxon>Apocrita</taxon>
        <taxon>Aculeata</taxon>
        <taxon>Formicoidea</taxon>
        <taxon>Formicidae</taxon>
        <taxon>Myrmicinae</taxon>
        <taxon>Trachymyrmex</taxon>
    </lineage>
</organism>
<dbReference type="Proteomes" id="UP000078541">
    <property type="component" value="Unassembled WGS sequence"/>
</dbReference>
<protein>
    <submittedName>
        <fullName evidence="1">Uncharacterized protein</fullName>
    </submittedName>
</protein>
<reference evidence="1 2" key="1">
    <citation type="submission" date="2016-03" db="EMBL/GenBank/DDBJ databases">
        <title>Trachymyrmex septentrionalis WGS genome.</title>
        <authorList>
            <person name="Nygaard S."/>
            <person name="Hu H."/>
            <person name="Boomsma J."/>
            <person name="Zhang G."/>
        </authorList>
    </citation>
    <scope>NUCLEOTIDE SEQUENCE [LARGE SCALE GENOMIC DNA]</scope>
    <source>
        <strain evidence="1">Tsep2-gDNA-1</strain>
        <tissue evidence="1">Whole body</tissue>
    </source>
</reference>
<name>A0A151JTI0_9HYME</name>
<evidence type="ECO:0000313" key="1">
    <source>
        <dbReference type="EMBL" id="KYN33996.1"/>
    </source>
</evidence>
<keyword evidence="2" id="KW-1185">Reference proteome</keyword>